<reference evidence="9" key="1">
    <citation type="submission" date="2020-06" db="EMBL/GenBank/DDBJ databases">
        <title>REHAB project genomes.</title>
        <authorList>
            <person name="Shaw L.P."/>
        </authorList>
    </citation>
    <scope>NUCLEOTIDE SEQUENCE [LARGE SCALE GENOMIC DNA]</scope>
    <source>
        <strain evidence="9">RHBSTW-00370</strain>
    </source>
</reference>
<evidence type="ECO:0000256" key="3">
    <source>
        <dbReference type="ARBA" id="ARBA00023172"/>
    </source>
</evidence>
<dbReference type="InterPro" id="IPR051491">
    <property type="entry name" value="Recombinase/Transposase-rel"/>
</dbReference>
<dbReference type="PANTHER" id="PTHR36172:SF1">
    <property type="entry name" value="RESOLVASE-RELATED"/>
    <property type="match status" value="1"/>
</dbReference>
<feature type="domain" description="HTH merR-type" evidence="6">
    <location>
        <begin position="1"/>
        <end position="43"/>
    </location>
</feature>
<dbReference type="GO" id="GO:0015074">
    <property type="term" value="P:DNA integration"/>
    <property type="evidence" value="ECO:0007669"/>
    <property type="project" value="UniProtKB-KW"/>
</dbReference>
<protein>
    <submittedName>
        <fullName evidence="8">IS607 family transposase</fullName>
    </submittedName>
</protein>
<evidence type="ECO:0000259" key="6">
    <source>
        <dbReference type="PROSITE" id="PS50937"/>
    </source>
</evidence>
<dbReference type="EMBL" id="CP056573">
    <property type="protein sequence ID" value="QLV32360.1"/>
    <property type="molecule type" value="Genomic_DNA"/>
</dbReference>
<proteinExistence type="predicted"/>
<evidence type="ECO:0000313" key="9">
    <source>
        <dbReference type="Proteomes" id="UP000512222"/>
    </source>
</evidence>
<dbReference type="Gene3D" id="1.10.287.2170">
    <property type="match status" value="1"/>
</dbReference>
<keyword evidence="3" id="KW-0233">DNA recombination</keyword>
<dbReference type="SUPFAM" id="SSF46955">
    <property type="entry name" value="Putative DNA-binding domain"/>
    <property type="match status" value="1"/>
</dbReference>
<dbReference type="AlphaFoldDB" id="A0AAP9QFL7"/>
<dbReference type="GO" id="GO:0003677">
    <property type="term" value="F:DNA binding"/>
    <property type="evidence" value="ECO:0007669"/>
    <property type="project" value="UniProtKB-KW"/>
</dbReference>
<dbReference type="InterPro" id="IPR048046">
    <property type="entry name" value="Transpos_IS607"/>
</dbReference>
<dbReference type="PROSITE" id="PS00397">
    <property type="entry name" value="RECOMBINASES_1"/>
    <property type="match status" value="1"/>
</dbReference>
<keyword evidence="2" id="KW-0238">DNA-binding</keyword>
<evidence type="ECO:0000256" key="1">
    <source>
        <dbReference type="ARBA" id="ARBA00022908"/>
    </source>
</evidence>
<dbReference type="GO" id="GO:0000150">
    <property type="term" value="F:DNA strand exchange activity"/>
    <property type="evidence" value="ECO:0007669"/>
    <property type="project" value="InterPro"/>
</dbReference>
<dbReference type="InterPro" id="IPR006119">
    <property type="entry name" value="Resolv_N"/>
</dbReference>
<dbReference type="InterPro" id="IPR000551">
    <property type="entry name" value="MerR-type_HTH_dom"/>
</dbReference>
<dbReference type="PANTHER" id="PTHR36172">
    <property type="match status" value="1"/>
</dbReference>
<dbReference type="Proteomes" id="UP000512222">
    <property type="component" value="Chromosome"/>
</dbReference>
<dbReference type="InterPro" id="IPR006118">
    <property type="entry name" value="Recombinase_CS"/>
</dbReference>
<feature type="active site" description="O-(5'-phospho-DNA)-serine intermediate" evidence="4 5">
    <location>
        <position position="60"/>
    </location>
</feature>
<dbReference type="Gene3D" id="3.40.50.1390">
    <property type="entry name" value="Resolvase, N-terminal catalytic domain"/>
    <property type="match status" value="1"/>
</dbReference>
<dbReference type="PROSITE" id="PS50937">
    <property type="entry name" value="HTH_MERR_2"/>
    <property type="match status" value="1"/>
</dbReference>
<evidence type="ECO:0000256" key="4">
    <source>
        <dbReference type="PIRSR" id="PIRSR606118-50"/>
    </source>
</evidence>
<feature type="domain" description="Resolvase/invertase-type recombinase catalytic" evidence="7">
    <location>
        <begin position="52"/>
        <end position="186"/>
    </location>
</feature>
<name>A0AAP9QFL7_CITFR</name>
<dbReference type="GO" id="GO:0006355">
    <property type="term" value="P:regulation of DNA-templated transcription"/>
    <property type="evidence" value="ECO:0007669"/>
    <property type="project" value="InterPro"/>
</dbReference>
<dbReference type="CDD" id="cd03769">
    <property type="entry name" value="SR_IS607_transposase_like"/>
    <property type="match status" value="1"/>
</dbReference>
<evidence type="ECO:0000256" key="2">
    <source>
        <dbReference type="ARBA" id="ARBA00023125"/>
    </source>
</evidence>
<dbReference type="SMART" id="SM00422">
    <property type="entry name" value="HTH_MERR"/>
    <property type="match status" value="1"/>
</dbReference>
<dbReference type="SMART" id="SM00857">
    <property type="entry name" value="Resolvase"/>
    <property type="match status" value="1"/>
</dbReference>
<dbReference type="PROSITE" id="PS51736">
    <property type="entry name" value="RECOMBINASES_3"/>
    <property type="match status" value="1"/>
</dbReference>
<dbReference type="InterPro" id="IPR041718">
    <property type="entry name" value="IS607_transposase-like"/>
</dbReference>
<dbReference type="InterPro" id="IPR009061">
    <property type="entry name" value="DNA-bd_dom_put_sf"/>
</dbReference>
<gene>
    <name evidence="8" type="ORF">HV178_21250</name>
</gene>
<dbReference type="InterPro" id="IPR036162">
    <property type="entry name" value="Resolvase-like_N_sf"/>
</dbReference>
<evidence type="ECO:0000256" key="5">
    <source>
        <dbReference type="PROSITE-ProRule" id="PRU10137"/>
    </source>
</evidence>
<sequence length="186" mass="21079">MYLSIGEKAKECGVSVATLRRWDKRGLLKPDIITAGGHRRYKKINCSGIKRQVVAYARVSSYDQKADSEKQKDVLSAHNPDLLLSDIGSGINFNKPGFKKLIQLLLTGQIQKLIITYPDRLLRFGFSLIEKLCQHFGTEITLLNLKKEQSFEETLAQDLITIITVFSSKLYGKRSHQNKNKQAIII</sequence>
<dbReference type="Pfam" id="PF00376">
    <property type="entry name" value="MerR"/>
    <property type="match status" value="1"/>
</dbReference>
<accession>A0AAP9QFL7</accession>
<organism evidence="8 9">
    <name type="scientific">Citrobacter freundii</name>
    <dbReference type="NCBI Taxonomy" id="546"/>
    <lineage>
        <taxon>Bacteria</taxon>
        <taxon>Pseudomonadati</taxon>
        <taxon>Pseudomonadota</taxon>
        <taxon>Gammaproteobacteria</taxon>
        <taxon>Enterobacterales</taxon>
        <taxon>Enterobacteriaceae</taxon>
        <taxon>Citrobacter</taxon>
        <taxon>Citrobacter freundii complex</taxon>
    </lineage>
</organism>
<dbReference type="NCBIfam" id="NF033518">
    <property type="entry name" value="transpos_IS607"/>
    <property type="match status" value="1"/>
</dbReference>
<evidence type="ECO:0000259" key="7">
    <source>
        <dbReference type="PROSITE" id="PS51736"/>
    </source>
</evidence>
<dbReference type="Gene3D" id="1.10.1660.10">
    <property type="match status" value="1"/>
</dbReference>
<dbReference type="SUPFAM" id="SSF53041">
    <property type="entry name" value="Resolvase-like"/>
    <property type="match status" value="1"/>
</dbReference>
<keyword evidence="1" id="KW-0229">DNA integration</keyword>
<dbReference type="RefSeq" id="WP_181553642.1">
    <property type="nucleotide sequence ID" value="NZ_CP056573.1"/>
</dbReference>
<dbReference type="Pfam" id="PF00239">
    <property type="entry name" value="Resolvase"/>
    <property type="match status" value="1"/>
</dbReference>
<evidence type="ECO:0000313" key="8">
    <source>
        <dbReference type="EMBL" id="QLV32360.1"/>
    </source>
</evidence>